<keyword evidence="3" id="KW-1185">Reference proteome</keyword>
<name>A0ABT9UB64_PAEHA</name>
<feature type="region of interest" description="Disordered" evidence="1">
    <location>
        <begin position="65"/>
        <end position="108"/>
    </location>
</feature>
<feature type="compositionally biased region" description="Basic and acidic residues" evidence="1">
    <location>
        <begin position="82"/>
        <end position="91"/>
    </location>
</feature>
<evidence type="ECO:0000313" key="2">
    <source>
        <dbReference type="EMBL" id="MDQ0116487.1"/>
    </source>
</evidence>
<gene>
    <name evidence="2" type="ORF">J2T15_005968</name>
</gene>
<organism evidence="2 3">
    <name type="scientific">Paenibacillus harenae</name>
    <dbReference type="NCBI Taxonomy" id="306543"/>
    <lineage>
        <taxon>Bacteria</taxon>
        <taxon>Bacillati</taxon>
        <taxon>Bacillota</taxon>
        <taxon>Bacilli</taxon>
        <taxon>Bacillales</taxon>
        <taxon>Paenibacillaceae</taxon>
        <taxon>Paenibacillus</taxon>
    </lineage>
</organism>
<dbReference type="RefSeq" id="WP_307208552.1">
    <property type="nucleotide sequence ID" value="NZ_JAUSSU010000020.1"/>
</dbReference>
<dbReference type="InterPro" id="IPR014247">
    <property type="entry name" value="Spore_lipoprot_YhcN/YlaJ"/>
</dbReference>
<sequence>MDAKRKREYMQKKGDDFPMYNNMTAVKRLVLLMMSLMLFATGCALTDNGQVRQQNTRNDRQEILRDRGNAGNQINRPFGNADNREITDDRNNQNNTNDIGARNNGNNGLDTAEERVVVADRAAENITKLKGVRQANVLVTQRNAYVAAVLDDDQQKLTQDIEDQIANQVRTENSNIRDVFVSTNPQFVDRINQYVDDVQQGRPVAGFVEQFNEMVARIFPNAR</sequence>
<proteinExistence type="predicted"/>
<dbReference type="EMBL" id="JAUSSU010000020">
    <property type="protein sequence ID" value="MDQ0116487.1"/>
    <property type="molecule type" value="Genomic_DNA"/>
</dbReference>
<dbReference type="Pfam" id="PF09580">
    <property type="entry name" value="Spore_YhcN_YlaJ"/>
    <property type="match status" value="1"/>
</dbReference>
<dbReference type="InterPro" id="IPR019076">
    <property type="entry name" value="Spore_lipoprot_YhcN/YlaJ-like"/>
</dbReference>
<dbReference type="NCBIfam" id="TIGR02898">
    <property type="entry name" value="spore_YhcN_YlaJ"/>
    <property type="match status" value="1"/>
</dbReference>
<comment type="caution">
    <text evidence="2">The sequence shown here is derived from an EMBL/GenBank/DDBJ whole genome shotgun (WGS) entry which is preliminary data.</text>
</comment>
<reference evidence="2 3" key="1">
    <citation type="submission" date="2023-07" db="EMBL/GenBank/DDBJ databases">
        <title>Sorghum-associated microbial communities from plants grown in Nebraska, USA.</title>
        <authorList>
            <person name="Schachtman D."/>
        </authorList>
    </citation>
    <scope>NUCLEOTIDE SEQUENCE [LARGE SCALE GENOMIC DNA]</scope>
    <source>
        <strain evidence="2 3">CC482</strain>
    </source>
</reference>
<evidence type="ECO:0000256" key="1">
    <source>
        <dbReference type="SAM" id="MobiDB-lite"/>
    </source>
</evidence>
<protein>
    <submittedName>
        <fullName evidence="2">YhcN/YlaJ family sporulation lipoprotein</fullName>
    </submittedName>
</protein>
<evidence type="ECO:0000313" key="3">
    <source>
        <dbReference type="Proteomes" id="UP001229346"/>
    </source>
</evidence>
<dbReference type="Proteomes" id="UP001229346">
    <property type="component" value="Unassembled WGS sequence"/>
</dbReference>
<keyword evidence="2" id="KW-0449">Lipoprotein</keyword>
<accession>A0ABT9UB64</accession>